<dbReference type="GO" id="GO:0005829">
    <property type="term" value="C:cytosol"/>
    <property type="evidence" value="ECO:0007669"/>
    <property type="project" value="TreeGrafter"/>
</dbReference>
<feature type="compositionally biased region" description="Low complexity" evidence="8">
    <location>
        <begin position="698"/>
        <end position="709"/>
    </location>
</feature>
<dbReference type="InterPro" id="IPR001567">
    <property type="entry name" value="Pept_M3A_M3B_dom"/>
</dbReference>
<keyword evidence="6 7" id="KW-0482">Metalloprotease</keyword>
<comment type="caution">
    <text evidence="10">The sequence shown here is derived from an EMBL/GenBank/DDBJ whole genome shotgun (WGS) entry which is preliminary data.</text>
</comment>
<evidence type="ECO:0000256" key="1">
    <source>
        <dbReference type="ARBA" id="ARBA00006040"/>
    </source>
</evidence>
<evidence type="ECO:0000256" key="8">
    <source>
        <dbReference type="SAM" id="MobiDB-lite"/>
    </source>
</evidence>
<evidence type="ECO:0000256" key="5">
    <source>
        <dbReference type="ARBA" id="ARBA00022833"/>
    </source>
</evidence>
<gene>
    <name evidence="10" type="ORF">F8O01_09175</name>
</gene>
<reference evidence="10 11" key="1">
    <citation type="submission" date="2019-09" db="EMBL/GenBank/DDBJ databases">
        <title>Phylogeny of genus Pseudoclavibacter and closely related genus.</title>
        <authorList>
            <person name="Li Y."/>
        </authorList>
    </citation>
    <scope>NUCLEOTIDE SEQUENCE [LARGE SCALE GENOMIC DNA]</scope>
    <source>
        <strain evidence="10 11">DSM 23821</strain>
    </source>
</reference>
<evidence type="ECO:0000313" key="10">
    <source>
        <dbReference type="EMBL" id="KAB1656820.1"/>
    </source>
</evidence>
<evidence type="ECO:0000256" key="6">
    <source>
        <dbReference type="ARBA" id="ARBA00023049"/>
    </source>
</evidence>
<keyword evidence="2 7" id="KW-0645">Protease</keyword>
<keyword evidence="5 7" id="KW-0862">Zinc</keyword>
<dbReference type="Pfam" id="PF01432">
    <property type="entry name" value="Peptidase_M3"/>
    <property type="match status" value="1"/>
</dbReference>
<protein>
    <submittedName>
        <fullName evidence="10">M3 family metallopeptidase</fullName>
    </submittedName>
</protein>
<keyword evidence="11" id="KW-1185">Reference proteome</keyword>
<evidence type="ECO:0000256" key="2">
    <source>
        <dbReference type="ARBA" id="ARBA00022670"/>
    </source>
</evidence>
<dbReference type="AlphaFoldDB" id="A0A7J5BRC5"/>
<accession>A0A7J5BRC5</accession>
<sequence length="715" mass="79086">MPTRLAHDNPFASPSTLPFALPPFAEIRDEHYPPAFEAAFAEQLDEIERIATDPDPATFENTIEALERSGRLLRRVAAAFYNVASAHATPVIEAIETEINPRYAAHDDAITLDDRLYARIRTVADHADELDLTPEQAYVLRRTETAFRVGGAALDEAGKAALRELNQRLSTLTTTFQQRLSADANDLALVLDDESDLAGLSSSEIRAAARAAADRGLDGSYVLPLSLFTNQPALARLERRDVRERLFRASIARGARGNANDTGEVVLEIVRLRARRAELLGFPNESALVAARSTAGSPEVIAERLALLAPPAARNARVEQEVLQGLADALQREAGGEPFALEPWDWSYYAELVRARDHEIDTAALRDWFEAERVLRDGVFEAATRLYGVRFVERDDLVGYHPDVRVFEVDDEDGTPVGLYLLDLFTRDEKRGGAWMNDLVQQNRLFGDPTVVTNNLNVPRPSEGAPALLTLDEVETLFHEFGHALHGLFAIVDYPSSGGTNVERDFVEFPSQVNESWMLEPEIVENYARHVETGEPLPTDLIDRLVASSAFNEGFATSEYLAASVLDQAWHTLSAADAQAIDDVDAFEAVALERAGLDNPLVPPRYSSRTFQHIFAGGYAAGYYGYIWSEVLDADTVEWFRENGGLRRENGDRFRSRLLGVGGSLDPMAAYRDFRGRDARLEPLLERRGLMPVELDAPDAPDAPLAPLDEGTAHR</sequence>
<dbReference type="GO" id="GO:0004180">
    <property type="term" value="F:carboxypeptidase activity"/>
    <property type="evidence" value="ECO:0007669"/>
    <property type="project" value="TreeGrafter"/>
</dbReference>
<dbReference type="InterPro" id="IPR045090">
    <property type="entry name" value="Pept_M3A_M3B"/>
</dbReference>
<keyword evidence="3 7" id="KW-0479">Metal-binding</keyword>
<comment type="similarity">
    <text evidence="1 7">Belongs to the peptidase M3 family.</text>
</comment>
<dbReference type="FunFam" id="3.40.390.10:FF:000009">
    <property type="entry name" value="Oligopeptidase A"/>
    <property type="match status" value="1"/>
</dbReference>
<dbReference type="GO" id="GO:0004222">
    <property type="term" value="F:metalloendopeptidase activity"/>
    <property type="evidence" value="ECO:0007669"/>
    <property type="project" value="InterPro"/>
</dbReference>
<dbReference type="OrthoDB" id="9773538at2"/>
<evidence type="ECO:0000256" key="4">
    <source>
        <dbReference type="ARBA" id="ARBA00022801"/>
    </source>
</evidence>
<dbReference type="Gene3D" id="1.10.1370.40">
    <property type="match status" value="3"/>
</dbReference>
<comment type="cofactor">
    <cofactor evidence="7">
        <name>Zn(2+)</name>
        <dbReference type="ChEBI" id="CHEBI:29105"/>
    </cofactor>
    <text evidence="7">Binds 1 zinc ion.</text>
</comment>
<evidence type="ECO:0000313" key="11">
    <source>
        <dbReference type="Proteomes" id="UP000467240"/>
    </source>
</evidence>
<proteinExistence type="inferred from homology"/>
<dbReference type="InterPro" id="IPR034005">
    <property type="entry name" value="M3A_DCP"/>
</dbReference>
<dbReference type="Proteomes" id="UP000467240">
    <property type="component" value="Unassembled WGS sequence"/>
</dbReference>
<keyword evidence="4 7" id="KW-0378">Hydrolase</keyword>
<name>A0A7J5BRC5_9MICO</name>
<organism evidence="10 11">
    <name type="scientific">Pseudoclavibacter chungangensis</name>
    <dbReference type="NCBI Taxonomy" id="587635"/>
    <lineage>
        <taxon>Bacteria</taxon>
        <taxon>Bacillati</taxon>
        <taxon>Actinomycetota</taxon>
        <taxon>Actinomycetes</taxon>
        <taxon>Micrococcales</taxon>
        <taxon>Microbacteriaceae</taxon>
        <taxon>Pseudoclavibacter</taxon>
    </lineage>
</organism>
<dbReference type="SUPFAM" id="SSF55486">
    <property type="entry name" value="Metalloproteases ('zincins'), catalytic domain"/>
    <property type="match status" value="1"/>
</dbReference>
<dbReference type="CDD" id="cd06456">
    <property type="entry name" value="M3A_DCP"/>
    <property type="match status" value="1"/>
</dbReference>
<dbReference type="PANTHER" id="PTHR43660:SF1">
    <property type="entry name" value="DIPEPTIDYL CARBOXYPEPTIDASE"/>
    <property type="match status" value="1"/>
</dbReference>
<dbReference type="PANTHER" id="PTHR43660">
    <property type="entry name" value="DIPEPTIDYL CARBOXYPEPTIDASE"/>
    <property type="match status" value="1"/>
</dbReference>
<feature type="region of interest" description="Disordered" evidence="8">
    <location>
        <begin position="692"/>
        <end position="715"/>
    </location>
</feature>
<feature type="domain" description="Peptidase M3A/M3B catalytic" evidence="9">
    <location>
        <begin position="234"/>
        <end position="689"/>
    </location>
</feature>
<evidence type="ECO:0000256" key="3">
    <source>
        <dbReference type="ARBA" id="ARBA00022723"/>
    </source>
</evidence>
<evidence type="ECO:0000256" key="7">
    <source>
        <dbReference type="RuleBase" id="RU003435"/>
    </source>
</evidence>
<dbReference type="EMBL" id="WBJZ01000010">
    <property type="protein sequence ID" value="KAB1656820.1"/>
    <property type="molecule type" value="Genomic_DNA"/>
</dbReference>
<evidence type="ECO:0000259" key="9">
    <source>
        <dbReference type="Pfam" id="PF01432"/>
    </source>
</evidence>
<dbReference type="RefSeq" id="WP_158040572.1">
    <property type="nucleotide sequence ID" value="NZ_JACCFV010000001.1"/>
</dbReference>
<dbReference type="GO" id="GO:0006508">
    <property type="term" value="P:proteolysis"/>
    <property type="evidence" value="ECO:0007669"/>
    <property type="project" value="UniProtKB-KW"/>
</dbReference>
<dbReference type="GO" id="GO:0046872">
    <property type="term" value="F:metal ion binding"/>
    <property type="evidence" value="ECO:0007669"/>
    <property type="project" value="UniProtKB-UniRule"/>
</dbReference>